<dbReference type="PANTHER" id="PTHR31900">
    <property type="entry name" value="F-BOX/RNI SUPERFAMILY PROTEIN-RELATED"/>
    <property type="match status" value="1"/>
</dbReference>
<gene>
    <name evidence="3" type="ORF">HAX54_032174</name>
</gene>
<dbReference type="InterPro" id="IPR053781">
    <property type="entry name" value="F-box_AtFBL13-like"/>
</dbReference>
<name>A0ABS8VCE4_DATST</name>
<dbReference type="SUPFAM" id="SSF81383">
    <property type="entry name" value="F-box domain"/>
    <property type="match status" value="1"/>
</dbReference>
<evidence type="ECO:0000313" key="4">
    <source>
        <dbReference type="Proteomes" id="UP000823775"/>
    </source>
</evidence>
<comment type="caution">
    <text evidence="3">The sequence shown here is derived from an EMBL/GenBank/DDBJ whole genome shotgun (WGS) entry which is preliminary data.</text>
</comment>
<sequence length="509" mass="58475">MGEQDQFLGSSGDDGNSEGRNLENSPQKREIQTECAETACIDWISELPDSIIVQILSLLPITNACKTTILSKRWQCLWTSIDNVIFRNACNRLEYMALDKFISFTDNVLPLLSCLSIKKFNLYFDFDYDDGVSYSLKIDNWLEFAVNKKVEDLYLNIWYSVDPEEHDQPYSLPQVFCSSSSIVKLDCRYCRISEDRVLNWTSLKSLTLGYLFLREEHIEQIMSNCPQLESLKLRSFCGFNRLHVTSPNCRRLQLTNHHHPIGDWGSFEGDCGFEVVAPYVQHLKISENFDHTEIRLGDLSSLVHADLTFCRDEYDASNETTVEDLLVSIRCANELIVSPWLIKVISDLMFEGEDISLPLLECRWLMISSRISKYFFPGLDNLLRSTPYLENLMLSHDMPCYHCFPDDDIIIWGVNYLSLQENIFKVSLQNLKIVKVISPFCSRIHTAVTTELPHLLKFLLEHAINLEKLIVAPEHKGCNRCSTHISKLMKYLLAFPRTSKSAVVSLGSV</sequence>
<reference evidence="3 4" key="1">
    <citation type="journal article" date="2021" name="BMC Genomics">
        <title>Datura genome reveals duplications of psychoactive alkaloid biosynthetic genes and high mutation rate following tissue culture.</title>
        <authorList>
            <person name="Rajewski A."/>
            <person name="Carter-House D."/>
            <person name="Stajich J."/>
            <person name="Litt A."/>
        </authorList>
    </citation>
    <scope>NUCLEOTIDE SEQUENCE [LARGE SCALE GENOMIC DNA]</scope>
    <source>
        <strain evidence="3">AR-01</strain>
    </source>
</reference>
<dbReference type="InterPro" id="IPR032675">
    <property type="entry name" value="LRR_dom_sf"/>
</dbReference>
<dbReference type="InterPro" id="IPR055411">
    <property type="entry name" value="LRR_FXL15/At3g58940/PEG3-like"/>
</dbReference>
<dbReference type="EMBL" id="JACEIK010004094">
    <property type="protein sequence ID" value="MCD9644157.1"/>
    <property type="molecule type" value="Genomic_DNA"/>
</dbReference>
<dbReference type="Pfam" id="PF00646">
    <property type="entry name" value="F-box"/>
    <property type="match status" value="1"/>
</dbReference>
<dbReference type="Gene3D" id="3.80.10.10">
    <property type="entry name" value="Ribonuclease Inhibitor"/>
    <property type="match status" value="1"/>
</dbReference>
<dbReference type="PANTHER" id="PTHR31900:SF32">
    <property type="entry name" value="F-BOX_RNI_FBD-LIKE DOMAIN PROTEIN"/>
    <property type="match status" value="1"/>
</dbReference>
<dbReference type="PROSITE" id="PS50181">
    <property type="entry name" value="FBOX"/>
    <property type="match status" value="1"/>
</dbReference>
<protein>
    <recommendedName>
        <fullName evidence="2">F-box domain-containing protein</fullName>
    </recommendedName>
</protein>
<dbReference type="SUPFAM" id="SSF52047">
    <property type="entry name" value="RNI-like"/>
    <property type="match status" value="1"/>
</dbReference>
<dbReference type="InterPro" id="IPR001810">
    <property type="entry name" value="F-box_dom"/>
</dbReference>
<evidence type="ECO:0000313" key="3">
    <source>
        <dbReference type="EMBL" id="MCD9644157.1"/>
    </source>
</evidence>
<organism evidence="3 4">
    <name type="scientific">Datura stramonium</name>
    <name type="common">Jimsonweed</name>
    <name type="synonym">Common thornapple</name>
    <dbReference type="NCBI Taxonomy" id="4076"/>
    <lineage>
        <taxon>Eukaryota</taxon>
        <taxon>Viridiplantae</taxon>
        <taxon>Streptophyta</taxon>
        <taxon>Embryophyta</taxon>
        <taxon>Tracheophyta</taxon>
        <taxon>Spermatophyta</taxon>
        <taxon>Magnoliopsida</taxon>
        <taxon>eudicotyledons</taxon>
        <taxon>Gunneridae</taxon>
        <taxon>Pentapetalae</taxon>
        <taxon>asterids</taxon>
        <taxon>lamiids</taxon>
        <taxon>Solanales</taxon>
        <taxon>Solanaceae</taxon>
        <taxon>Solanoideae</taxon>
        <taxon>Datureae</taxon>
        <taxon>Datura</taxon>
    </lineage>
</organism>
<feature type="region of interest" description="Disordered" evidence="1">
    <location>
        <begin position="1"/>
        <end position="30"/>
    </location>
</feature>
<dbReference type="Pfam" id="PF24758">
    <property type="entry name" value="LRR_At5g56370"/>
    <property type="match status" value="1"/>
</dbReference>
<dbReference type="InterPro" id="IPR036047">
    <property type="entry name" value="F-box-like_dom_sf"/>
</dbReference>
<dbReference type="InterPro" id="IPR050232">
    <property type="entry name" value="FBL13/AtMIF1-like"/>
</dbReference>
<dbReference type="SMART" id="SM00256">
    <property type="entry name" value="FBOX"/>
    <property type="match status" value="1"/>
</dbReference>
<dbReference type="CDD" id="cd22160">
    <property type="entry name" value="F-box_AtFBL13-like"/>
    <property type="match status" value="1"/>
</dbReference>
<dbReference type="Gene3D" id="1.20.1280.50">
    <property type="match status" value="1"/>
</dbReference>
<keyword evidence="4" id="KW-1185">Reference proteome</keyword>
<dbReference type="Proteomes" id="UP000823775">
    <property type="component" value="Unassembled WGS sequence"/>
</dbReference>
<accession>A0ABS8VCE4</accession>
<evidence type="ECO:0000256" key="1">
    <source>
        <dbReference type="SAM" id="MobiDB-lite"/>
    </source>
</evidence>
<evidence type="ECO:0000259" key="2">
    <source>
        <dbReference type="PROSITE" id="PS50181"/>
    </source>
</evidence>
<feature type="domain" description="F-box" evidence="2">
    <location>
        <begin position="41"/>
        <end position="89"/>
    </location>
</feature>
<proteinExistence type="predicted"/>